<dbReference type="CDD" id="cd02440">
    <property type="entry name" value="AdoMet_MTases"/>
    <property type="match status" value="1"/>
</dbReference>
<organism evidence="1 2">
    <name type="scientific">Chelatococcus caeni</name>
    <dbReference type="NCBI Taxonomy" id="1348468"/>
    <lineage>
        <taxon>Bacteria</taxon>
        <taxon>Pseudomonadati</taxon>
        <taxon>Pseudomonadota</taxon>
        <taxon>Alphaproteobacteria</taxon>
        <taxon>Hyphomicrobiales</taxon>
        <taxon>Chelatococcaceae</taxon>
        <taxon>Chelatococcus</taxon>
    </lineage>
</organism>
<proteinExistence type="predicted"/>
<reference evidence="1 2" key="1">
    <citation type="submission" date="2020-08" db="EMBL/GenBank/DDBJ databases">
        <title>Genomic Encyclopedia of Type Strains, Phase IV (KMG-IV): sequencing the most valuable type-strain genomes for metagenomic binning, comparative biology and taxonomic classification.</title>
        <authorList>
            <person name="Goeker M."/>
        </authorList>
    </citation>
    <scope>NUCLEOTIDE SEQUENCE [LARGE SCALE GENOMIC DNA]</scope>
    <source>
        <strain evidence="1 2">DSM 103737</strain>
    </source>
</reference>
<dbReference type="Proteomes" id="UP000577362">
    <property type="component" value="Unassembled WGS sequence"/>
</dbReference>
<dbReference type="GO" id="GO:0008168">
    <property type="term" value="F:methyltransferase activity"/>
    <property type="evidence" value="ECO:0007669"/>
    <property type="project" value="UniProtKB-KW"/>
</dbReference>
<dbReference type="GO" id="GO:0032259">
    <property type="term" value="P:methylation"/>
    <property type="evidence" value="ECO:0007669"/>
    <property type="project" value="UniProtKB-KW"/>
</dbReference>
<evidence type="ECO:0000313" key="1">
    <source>
        <dbReference type="EMBL" id="MBB4017397.1"/>
    </source>
</evidence>
<gene>
    <name evidence="1" type="ORF">GGR16_002426</name>
</gene>
<name>A0A840C4R9_9HYPH</name>
<dbReference type="Gene3D" id="3.40.50.150">
    <property type="entry name" value="Vaccinia Virus protein VP39"/>
    <property type="match status" value="1"/>
</dbReference>
<keyword evidence="1" id="KW-0808">Transferase</keyword>
<dbReference type="EMBL" id="JACIEN010000002">
    <property type="protein sequence ID" value="MBB4017397.1"/>
    <property type="molecule type" value="Genomic_DNA"/>
</dbReference>
<sequence length="424" mass="48111">MIRNLMSRLRTGTSGEPRYKVVSFFTEDNEYAEHAARLRETLDRWQVPYEIAPLRSSGVWEADCARKARFIRDAWNASGVPIVWLDADATVETYPKLFNTIDADFAVHRWNGWQFGSGTLYFGKSPAAGALLDQWVLRCEADPITWDQTHLQSAWCDTAATHRLRTYWLPRSYLQIFDAEQEADPVIKHWQASRGPKTDGRASSKPQFEITPEGIEQRKSGKPWRNSEEAFWISQGTAHIKPEIGHDFPEGFDIRRVLDNAIGGHSPVLEIGCGVGRIASLFKPDEYLGVEINPTAVNVARSLLPAHDIRIFDEGYAYPPAPCVLFYTVLLHINDDVLPGILRKAAGGRKRFIIAEIMDDRWRRDGDPPVFNRNPESYILAMQALGFRLVHAEKAAYARYDVEPWNVGRDSRLTVLAFEPNSTP</sequence>
<dbReference type="AlphaFoldDB" id="A0A840C4R9"/>
<dbReference type="SUPFAM" id="SSF53448">
    <property type="entry name" value="Nucleotide-diphospho-sugar transferases"/>
    <property type="match status" value="1"/>
</dbReference>
<dbReference type="InterPro" id="IPR029063">
    <property type="entry name" value="SAM-dependent_MTases_sf"/>
</dbReference>
<dbReference type="SUPFAM" id="SSF53335">
    <property type="entry name" value="S-adenosyl-L-methionine-dependent methyltransferases"/>
    <property type="match status" value="1"/>
</dbReference>
<keyword evidence="2" id="KW-1185">Reference proteome</keyword>
<protein>
    <submittedName>
        <fullName evidence="1">SAM-dependent methyltransferase</fullName>
    </submittedName>
</protein>
<dbReference type="RefSeq" id="WP_183316751.1">
    <property type="nucleotide sequence ID" value="NZ_JACIEN010000002.1"/>
</dbReference>
<evidence type="ECO:0000313" key="2">
    <source>
        <dbReference type="Proteomes" id="UP000577362"/>
    </source>
</evidence>
<keyword evidence="1" id="KW-0489">Methyltransferase</keyword>
<accession>A0A840C4R9</accession>
<comment type="caution">
    <text evidence="1">The sequence shown here is derived from an EMBL/GenBank/DDBJ whole genome shotgun (WGS) entry which is preliminary data.</text>
</comment>
<dbReference type="InterPro" id="IPR029044">
    <property type="entry name" value="Nucleotide-diphossugar_trans"/>
</dbReference>